<organism evidence="5 6">
    <name type="scientific">Mongoliitalea lutea</name>
    <dbReference type="NCBI Taxonomy" id="849756"/>
    <lineage>
        <taxon>Bacteria</taxon>
        <taxon>Pseudomonadati</taxon>
        <taxon>Bacteroidota</taxon>
        <taxon>Cytophagia</taxon>
        <taxon>Cytophagales</taxon>
        <taxon>Cyclobacteriaceae</taxon>
        <taxon>Mongoliitalea</taxon>
    </lineage>
</organism>
<keyword evidence="6" id="KW-1185">Reference proteome</keyword>
<dbReference type="Gene3D" id="2.60.40.1180">
    <property type="entry name" value="Golgi alpha-mannosidase II"/>
    <property type="match status" value="1"/>
</dbReference>
<evidence type="ECO:0000256" key="1">
    <source>
        <dbReference type="SAM" id="SignalP"/>
    </source>
</evidence>
<dbReference type="PROSITE" id="PS51257">
    <property type="entry name" value="PROKAR_LIPOPROTEIN"/>
    <property type="match status" value="1"/>
</dbReference>
<evidence type="ECO:0000259" key="4">
    <source>
        <dbReference type="Pfam" id="PF22124"/>
    </source>
</evidence>
<dbReference type="EMBL" id="BMYF01000005">
    <property type="protein sequence ID" value="GHB32035.1"/>
    <property type="molecule type" value="Genomic_DNA"/>
</dbReference>
<dbReference type="Pfam" id="PF22124">
    <property type="entry name" value="Glyco_hydro_95_cat"/>
    <property type="match status" value="1"/>
</dbReference>
<dbReference type="AlphaFoldDB" id="A0A8J3CXR9"/>
<evidence type="ECO:0000313" key="6">
    <source>
        <dbReference type="Proteomes" id="UP000642809"/>
    </source>
</evidence>
<dbReference type="InterPro" id="IPR013780">
    <property type="entry name" value="Glyco_hydro_b"/>
</dbReference>
<proteinExistence type="predicted"/>
<dbReference type="PANTHER" id="PTHR31084:SF0">
    <property type="entry name" value="ALPHA-L-FUCOSIDASE 2"/>
    <property type="match status" value="1"/>
</dbReference>
<feature type="domain" description="Alpha fucosidase A-like C-terminal" evidence="3">
    <location>
        <begin position="701"/>
        <end position="764"/>
    </location>
</feature>
<comment type="caution">
    <text evidence="5">The sequence shown here is derived from an EMBL/GenBank/DDBJ whole genome shotgun (WGS) entry which is preliminary data.</text>
</comment>
<feature type="signal peptide" evidence="1">
    <location>
        <begin position="1"/>
        <end position="22"/>
    </location>
</feature>
<dbReference type="Pfam" id="PF14498">
    <property type="entry name" value="Glyco_hyd_65N_2"/>
    <property type="match status" value="1"/>
</dbReference>
<evidence type="ECO:0000259" key="3">
    <source>
        <dbReference type="Pfam" id="PF21307"/>
    </source>
</evidence>
<dbReference type="InterPro" id="IPR012341">
    <property type="entry name" value="6hp_glycosidase-like_sf"/>
</dbReference>
<dbReference type="InterPro" id="IPR027414">
    <property type="entry name" value="GH95_N_dom"/>
</dbReference>
<dbReference type="PIRSF" id="PIRSF007663">
    <property type="entry name" value="UCP007663"/>
    <property type="match status" value="1"/>
</dbReference>
<reference evidence="5" key="2">
    <citation type="submission" date="2020-09" db="EMBL/GenBank/DDBJ databases">
        <authorList>
            <person name="Sun Q."/>
            <person name="Kim S."/>
        </authorList>
    </citation>
    <scope>NUCLEOTIDE SEQUENCE</scope>
    <source>
        <strain evidence="5">KCTC 23224</strain>
    </source>
</reference>
<accession>A0A8J3CXR9</accession>
<dbReference type="Pfam" id="PF21307">
    <property type="entry name" value="Glyco_hydro_95_C"/>
    <property type="match status" value="1"/>
</dbReference>
<feature type="chain" id="PRO_5035281223" description="Alpha-L-fucosidase 2" evidence="1">
    <location>
        <begin position="23"/>
        <end position="821"/>
    </location>
</feature>
<dbReference type="RefSeq" id="WP_189579496.1">
    <property type="nucleotide sequence ID" value="NZ_BMYF01000005.1"/>
</dbReference>
<dbReference type="InterPro" id="IPR054363">
    <property type="entry name" value="GH95_cat"/>
</dbReference>
<dbReference type="InterPro" id="IPR008928">
    <property type="entry name" value="6-hairpin_glycosidase_sf"/>
</dbReference>
<dbReference type="SUPFAM" id="SSF48208">
    <property type="entry name" value="Six-hairpin glycosidases"/>
    <property type="match status" value="1"/>
</dbReference>
<dbReference type="InterPro" id="IPR049053">
    <property type="entry name" value="AFCA-like_C"/>
</dbReference>
<evidence type="ECO:0008006" key="7">
    <source>
        <dbReference type="Google" id="ProtNLM"/>
    </source>
</evidence>
<sequence length="821" mass="92101">MSIDIRKYSLICLLIFSLSACAVKEEVTSQDWKLWYEQPASQWVEALPIGNGRLGAMIFGDPSRELIQLNENTFYAGQPHENDNPNALGVLRQVQELIFEGAYVKAQQLVDENFFSGVHGMPYQTIGNLRITHQDSSQVSEYYRELDLETGIVRTEFQKSGVKISSEAFASFPDQVLVFRLKADEVKALNFTTSFDRPGSLMVSTTSDALVFTGKSSDHEGIKGAVVFEGQAKFILPKTGELRVKDDHIQVIDAEEVLIFIAIATNFVNYQDISEDPAAKVNEVLAKATSKDYTILLQDHLTDYQSLYNRVSLDLGVTPAADLPTDKRIEHFASGEDPHLAALYFQFGRYLLIASSRPGGQPANLQGIWNYQLHPAWDSKYTVNINAEMNYWPAEITNLSELHEPFIQMVRELSESGQSTAQNMYGARGWVLHHNTDLWRVTGPIDFAESGMWPLGGAWLAQHLWEKYEFSGNEAFLLQVYPALKSAALFFVDFMTEDPDTGYWVVSPSVSPENVPYQHHRAAVAMGNTMDNQLLLDLFRKTIAAGAILNDNDPELEVMKERMAALPPMRIGKWGQLQEWFFDWDNPEDDHRHVSHLYGLYPSNQISPYRTPELFEAAKVSLQARGDVSTGWSMGWKVNLWARFLDGNHALKLLKDQLSPAILPDGKQKGGTYPNLFDSHPPFQIDGNFGCTAGIAEMLLQSHDGAIHILPALPDAWKKGKVSGLRARGGFEVAIDWENSQAKAIRIHSNLGGTCIIRSYHPLKGKGLQLLSGENSNPFYTVPEIKPFVDDMSKSNLPELRKIYEYEIATKAGEIIQLTQK</sequence>
<feature type="domain" description="Glycosyl hydrolase family 95 catalytic" evidence="4">
    <location>
        <begin position="293"/>
        <end position="699"/>
    </location>
</feature>
<protein>
    <recommendedName>
        <fullName evidence="7">Alpha-L-fucosidase 2</fullName>
    </recommendedName>
</protein>
<dbReference type="FunFam" id="1.50.10.10:FF:000028">
    <property type="entry name" value="Alpha-L-fucosidase 2"/>
    <property type="match status" value="1"/>
</dbReference>
<evidence type="ECO:0000313" key="5">
    <source>
        <dbReference type="EMBL" id="GHB32035.1"/>
    </source>
</evidence>
<gene>
    <name evidence="5" type="ORF">GCM10008106_11230</name>
</gene>
<name>A0A8J3CXR9_9BACT</name>
<keyword evidence="1" id="KW-0732">Signal</keyword>
<dbReference type="Proteomes" id="UP000642809">
    <property type="component" value="Unassembled WGS sequence"/>
</dbReference>
<dbReference type="GO" id="GO:0004560">
    <property type="term" value="F:alpha-L-fucosidase activity"/>
    <property type="evidence" value="ECO:0007669"/>
    <property type="project" value="InterPro"/>
</dbReference>
<dbReference type="InterPro" id="IPR016518">
    <property type="entry name" value="Alpha-L-fucosidase"/>
</dbReference>
<dbReference type="Gene3D" id="1.50.10.10">
    <property type="match status" value="1"/>
</dbReference>
<feature type="domain" description="Glycosyl hydrolase family 95 N-terminal" evidence="2">
    <location>
        <begin position="34"/>
        <end position="269"/>
    </location>
</feature>
<reference evidence="5" key="1">
    <citation type="journal article" date="2014" name="Int. J. Syst. Evol. Microbiol.">
        <title>Complete genome sequence of Corynebacterium casei LMG S-19264T (=DSM 44701T), isolated from a smear-ripened cheese.</title>
        <authorList>
            <consortium name="US DOE Joint Genome Institute (JGI-PGF)"/>
            <person name="Walter F."/>
            <person name="Albersmeier A."/>
            <person name="Kalinowski J."/>
            <person name="Ruckert C."/>
        </authorList>
    </citation>
    <scope>NUCLEOTIDE SEQUENCE</scope>
    <source>
        <strain evidence="5">KCTC 23224</strain>
    </source>
</reference>
<dbReference type="GO" id="GO:0005975">
    <property type="term" value="P:carbohydrate metabolic process"/>
    <property type="evidence" value="ECO:0007669"/>
    <property type="project" value="InterPro"/>
</dbReference>
<evidence type="ECO:0000259" key="2">
    <source>
        <dbReference type="Pfam" id="PF14498"/>
    </source>
</evidence>
<dbReference type="Gene3D" id="2.70.98.50">
    <property type="entry name" value="putative glycoside hydrolase family protein from bacillus halodurans"/>
    <property type="match status" value="1"/>
</dbReference>
<dbReference type="PANTHER" id="PTHR31084">
    <property type="entry name" value="ALPHA-L-FUCOSIDASE 2"/>
    <property type="match status" value="1"/>
</dbReference>